<evidence type="ECO:0000259" key="10">
    <source>
        <dbReference type="Pfam" id="PF13967"/>
    </source>
</evidence>
<feature type="transmembrane region" description="Helical" evidence="8">
    <location>
        <begin position="700"/>
        <end position="720"/>
    </location>
</feature>
<evidence type="ECO:0000256" key="3">
    <source>
        <dbReference type="ARBA" id="ARBA00022448"/>
    </source>
</evidence>
<dbReference type="InterPro" id="IPR027815">
    <property type="entry name" value="CSC1/OSCA1-like_cyt"/>
</dbReference>
<dbReference type="PANTHER" id="PTHR13018:SF149">
    <property type="entry name" value="DOMAIN PROTEIN, PUTATIVE (AFU_ORTHOLOGUE AFUA_3G11660)-RELATED"/>
    <property type="match status" value="1"/>
</dbReference>
<dbReference type="Proteomes" id="UP000503462">
    <property type="component" value="Chromosome 1"/>
</dbReference>
<evidence type="ECO:0000256" key="4">
    <source>
        <dbReference type="ARBA" id="ARBA00022692"/>
    </source>
</evidence>
<feature type="compositionally biased region" description="Polar residues" evidence="7">
    <location>
        <begin position="878"/>
        <end position="897"/>
    </location>
</feature>
<dbReference type="Pfam" id="PF13967">
    <property type="entry name" value="RSN1_TM"/>
    <property type="match status" value="1"/>
</dbReference>
<organism evidence="12 13">
    <name type="scientific">Peltaster fructicola</name>
    <dbReference type="NCBI Taxonomy" id="286661"/>
    <lineage>
        <taxon>Eukaryota</taxon>
        <taxon>Fungi</taxon>
        <taxon>Dikarya</taxon>
        <taxon>Ascomycota</taxon>
        <taxon>Pezizomycotina</taxon>
        <taxon>Dothideomycetes</taxon>
        <taxon>Dothideomycetes incertae sedis</taxon>
        <taxon>Peltaster</taxon>
    </lineage>
</organism>
<dbReference type="InterPro" id="IPR003864">
    <property type="entry name" value="CSC1/OSCA1-like_7TM"/>
</dbReference>
<evidence type="ECO:0000256" key="5">
    <source>
        <dbReference type="ARBA" id="ARBA00022989"/>
    </source>
</evidence>
<dbReference type="EMBL" id="CP051139">
    <property type="protein sequence ID" value="QIW95723.1"/>
    <property type="molecule type" value="Genomic_DNA"/>
</dbReference>
<dbReference type="PANTHER" id="PTHR13018">
    <property type="entry name" value="PROBABLE MEMBRANE PROTEIN DUF221-RELATED"/>
    <property type="match status" value="1"/>
</dbReference>
<evidence type="ECO:0000256" key="1">
    <source>
        <dbReference type="ARBA" id="ARBA00004141"/>
    </source>
</evidence>
<feature type="domain" description="CSC1/OSCA1-like cytosolic" evidence="11">
    <location>
        <begin position="224"/>
        <end position="390"/>
    </location>
</feature>
<evidence type="ECO:0000256" key="6">
    <source>
        <dbReference type="ARBA" id="ARBA00023136"/>
    </source>
</evidence>
<gene>
    <name evidence="12" type="ORF">AMS68_001241</name>
</gene>
<feature type="transmembrane region" description="Helical" evidence="8">
    <location>
        <begin position="407"/>
        <end position="430"/>
    </location>
</feature>
<evidence type="ECO:0000256" key="7">
    <source>
        <dbReference type="SAM" id="MobiDB-lite"/>
    </source>
</evidence>
<evidence type="ECO:0000256" key="8">
    <source>
        <dbReference type="SAM" id="Phobius"/>
    </source>
</evidence>
<keyword evidence="5 8" id="KW-1133">Transmembrane helix</keyword>
<keyword evidence="3" id="KW-0813">Transport</keyword>
<reference evidence="12 13" key="1">
    <citation type="journal article" date="2016" name="Sci. Rep.">
        <title>Peltaster fructicola genome reveals evolution from an invasive phytopathogen to an ectophytic parasite.</title>
        <authorList>
            <person name="Xu C."/>
            <person name="Chen H."/>
            <person name="Gleason M.L."/>
            <person name="Xu J.R."/>
            <person name="Liu H."/>
            <person name="Zhang R."/>
            <person name="Sun G."/>
        </authorList>
    </citation>
    <scope>NUCLEOTIDE SEQUENCE [LARGE SCALE GENOMIC DNA]</scope>
    <source>
        <strain evidence="12 13">LNHT1506</strain>
    </source>
</reference>
<evidence type="ECO:0000259" key="11">
    <source>
        <dbReference type="Pfam" id="PF14703"/>
    </source>
</evidence>
<feature type="transmembrane region" description="Helical" evidence="8">
    <location>
        <begin position="450"/>
        <end position="474"/>
    </location>
</feature>
<proteinExistence type="inferred from homology"/>
<feature type="transmembrane region" description="Helical" evidence="8">
    <location>
        <begin position="670"/>
        <end position="688"/>
    </location>
</feature>
<evidence type="ECO:0008006" key="14">
    <source>
        <dbReference type="Google" id="ProtNLM"/>
    </source>
</evidence>
<accession>A0A6H0XLX1</accession>
<evidence type="ECO:0000256" key="2">
    <source>
        <dbReference type="ARBA" id="ARBA00007779"/>
    </source>
</evidence>
<feature type="transmembrane region" description="Helical" evidence="8">
    <location>
        <begin position="495"/>
        <end position="521"/>
    </location>
</feature>
<evidence type="ECO:0000259" key="9">
    <source>
        <dbReference type="Pfam" id="PF02714"/>
    </source>
</evidence>
<feature type="region of interest" description="Disordered" evidence="7">
    <location>
        <begin position="878"/>
        <end position="994"/>
    </location>
</feature>
<dbReference type="InterPro" id="IPR045122">
    <property type="entry name" value="Csc1-like"/>
</dbReference>
<dbReference type="GO" id="GO:0005227">
    <property type="term" value="F:calcium-activated cation channel activity"/>
    <property type="evidence" value="ECO:0007669"/>
    <property type="project" value="InterPro"/>
</dbReference>
<comment type="subcellular location">
    <subcellularLocation>
        <location evidence="1">Membrane</location>
        <topology evidence="1">Multi-pass membrane protein</topology>
    </subcellularLocation>
</comment>
<feature type="transmembrane region" description="Helical" evidence="8">
    <location>
        <begin position="612"/>
        <end position="639"/>
    </location>
</feature>
<dbReference type="AlphaFoldDB" id="A0A6H0XLX1"/>
<feature type="transmembrane region" description="Helical" evidence="8">
    <location>
        <begin position="123"/>
        <end position="140"/>
    </location>
</feature>
<dbReference type="Pfam" id="PF14703">
    <property type="entry name" value="PHM7_cyt"/>
    <property type="match status" value="1"/>
</dbReference>
<feature type="domain" description="CSC1/OSCA1-like 7TM region" evidence="9">
    <location>
        <begin position="401"/>
        <end position="684"/>
    </location>
</feature>
<protein>
    <recommendedName>
        <fullName evidence="14">CSC1/OSCA1-like 7TM region domain-containing protein</fullName>
    </recommendedName>
</protein>
<comment type="similarity">
    <text evidence="2">Belongs to the CSC1 (TC 1.A.17) family.</text>
</comment>
<dbReference type="InterPro" id="IPR032880">
    <property type="entry name" value="CSC1/OSCA1-like_N"/>
</dbReference>
<feature type="transmembrane region" description="Helical" evidence="8">
    <location>
        <begin position="541"/>
        <end position="558"/>
    </location>
</feature>
<dbReference type="OrthoDB" id="2150324at2759"/>
<name>A0A6H0XLX1_9PEZI</name>
<feature type="compositionally biased region" description="Basic and acidic residues" evidence="7">
    <location>
        <begin position="898"/>
        <end position="912"/>
    </location>
</feature>
<keyword evidence="4 8" id="KW-0812">Transmembrane</keyword>
<feature type="transmembrane region" description="Helical" evidence="8">
    <location>
        <begin position="37"/>
        <end position="59"/>
    </location>
</feature>
<sequence length="994" mass="111987">MEATTTHLLLPRQTAAGSEQFLQLLANPFAGMLAADAFVYSLAVTFALTALIALLFCVLRPYNSVVYAPRAKHADSKHAPPPVKKGLLSWIPPLFMTKEHDLVEKVGLDAAVFMRFARMMRNMFTALSIVSCAILIPVYVSQKQVYYSTSKRQDSSSSSAVSNSWLTKISPLSLSNNQAYWAMVVCAWLFDIIICGFLWWNYRAVFKLRRTFFDSPDYQRSLHARTLLLTDIPTEMRTDDGITRITENLKTTHSVPRAAIARNVKDLPDLIEEHEKAVRELEAVLAKYLKNPDKLPLNRPVCRAAKADKSYSKGQKVDAIEYWTARIKELEIEVKQVRESIDKRNPLSYGFASYENIPEAHAVAYVARKQNNKGVAVRLAPKPNDLVWKNLKLTRKERRWRNFINNFWVAVLTVVWIVPNILIAVFLANLSHLGLFWPAFNDALQNNKQFWAIVQGVLAPAITSAFYLFLPAIFRRLATSAGDVSKTSRERHVMSMLYGFFVLNNLVVVSVFAAFFGWIAALVNASKTDSDTWSLIKNSKFFYILITSLNGISPYWLSYQVQRNLGAAVDLSQIINLAWGSFSRRFLSPTPRQHIELSAPQPFDYAGYYNYYLFYATVAVSYAVIQPLILPVTALYFLIDSWLKKYLILYVFITKYESGGMFWRALFNRIIFMAILGNVVAALVLVAFTSSSLGTNVPNIAMLCTMAPLPILLMAFKFYCLRAFDDKMHFYQTGKAMRDSEYVAGGEHKSRKHDRVSVRFGHPALYKPLMTPMVSSKSQHLLKQLYTGRTSMDDTRTQGGYSDMYMDAMDSSRPGKSNGSAPFEIVNENEMDFEHFKNRPEFREEGGGDGALFGRAPDFIRPGTPSSIGGMTRTGTFDSSITGNRDSWHARNSSADSDVTKVGEGTGHEYPRGYHQTPSALREHSPAGSDFSDQRPRLTTMDSKEGLVNAASGMGHSRVPSRPYVQAPYAQALTPGSTPGEEETSYEYFRRGRQ</sequence>
<feature type="domain" description="CSC1/OSCA1-like N-terminal transmembrane" evidence="10">
    <location>
        <begin position="37"/>
        <end position="200"/>
    </location>
</feature>
<keyword evidence="13" id="KW-1185">Reference proteome</keyword>
<evidence type="ECO:0000313" key="13">
    <source>
        <dbReference type="Proteomes" id="UP000503462"/>
    </source>
</evidence>
<dbReference type="GO" id="GO:0005886">
    <property type="term" value="C:plasma membrane"/>
    <property type="evidence" value="ECO:0007669"/>
    <property type="project" value="TreeGrafter"/>
</dbReference>
<feature type="transmembrane region" description="Helical" evidence="8">
    <location>
        <begin position="179"/>
        <end position="200"/>
    </location>
</feature>
<keyword evidence="6 8" id="KW-0472">Membrane</keyword>
<dbReference type="Pfam" id="PF02714">
    <property type="entry name" value="RSN1_7TM"/>
    <property type="match status" value="1"/>
</dbReference>
<evidence type="ECO:0000313" key="12">
    <source>
        <dbReference type="EMBL" id="QIW95723.1"/>
    </source>
</evidence>